<dbReference type="InterPro" id="IPR006311">
    <property type="entry name" value="TAT_signal"/>
</dbReference>
<feature type="transmembrane region" description="Helical" evidence="1">
    <location>
        <begin position="21"/>
        <end position="39"/>
    </location>
</feature>
<feature type="transmembrane region" description="Helical" evidence="1">
    <location>
        <begin position="45"/>
        <end position="66"/>
    </location>
</feature>
<keyword evidence="1" id="KW-1133">Transmembrane helix</keyword>
<evidence type="ECO:0000256" key="1">
    <source>
        <dbReference type="SAM" id="Phobius"/>
    </source>
</evidence>
<dbReference type="AlphaFoldDB" id="A0A1H3DXN5"/>
<keyword evidence="1" id="KW-0472">Membrane</keyword>
<evidence type="ECO:0000313" key="2">
    <source>
        <dbReference type="EMBL" id="SDX70399.1"/>
    </source>
</evidence>
<name>A0A1H3DXN5_9RHOB</name>
<gene>
    <name evidence="2" type="ORF">SAMN04488041_11321</name>
</gene>
<dbReference type="RefSeq" id="WP_074637738.1">
    <property type="nucleotide sequence ID" value="NZ_CP160850.1"/>
</dbReference>
<protein>
    <recommendedName>
        <fullName evidence="4">DUF2933 domain-containing protein</fullName>
    </recommendedName>
</protein>
<dbReference type="GeneID" id="94022454"/>
<proteinExistence type="predicted"/>
<dbReference type="PROSITE" id="PS51318">
    <property type="entry name" value="TAT"/>
    <property type="match status" value="1"/>
</dbReference>
<keyword evidence="1" id="KW-0812">Transmembrane</keyword>
<accession>A0A1H3DXN5</accession>
<sequence>MTHFVKANRPSFAITMPSRRQILMLTGFAAIGGGAALNWEWLTAVGAAPLLLSLAPCAAMCALGLCMRGGSGCAKNDPVAKPDTSTD</sequence>
<reference evidence="3" key="1">
    <citation type="submission" date="2016-10" db="EMBL/GenBank/DDBJ databases">
        <authorList>
            <person name="Varghese N."/>
            <person name="Submissions S."/>
        </authorList>
    </citation>
    <scope>NUCLEOTIDE SEQUENCE [LARGE SCALE GENOMIC DNA]</scope>
    <source>
        <strain evidence="3">DSM 10014</strain>
    </source>
</reference>
<evidence type="ECO:0000313" key="3">
    <source>
        <dbReference type="Proteomes" id="UP000183076"/>
    </source>
</evidence>
<dbReference type="Proteomes" id="UP000183076">
    <property type="component" value="Unassembled WGS sequence"/>
</dbReference>
<organism evidence="2 3">
    <name type="scientific">Sulfitobacter pontiacus</name>
    <dbReference type="NCBI Taxonomy" id="60137"/>
    <lineage>
        <taxon>Bacteria</taxon>
        <taxon>Pseudomonadati</taxon>
        <taxon>Pseudomonadota</taxon>
        <taxon>Alphaproteobacteria</taxon>
        <taxon>Rhodobacterales</taxon>
        <taxon>Roseobacteraceae</taxon>
        <taxon>Sulfitobacter</taxon>
    </lineage>
</organism>
<dbReference type="EMBL" id="FNNB01000013">
    <property type="protein sequence ID" value="SDX70399.1"/>
    <property type="molecule type" value="Genomic_DNA"/>
</dbReference>
<dbReference type="STRING" id="60137.SAMN04488041_11321"/>
<evidence type="ECO:0008006" key="4">
    <source>
        <dbReference type="Google" id="ProtNLM"/>
    </source>
</evidence>